<dbReference type="PANTHER" id="PTHR46383:SF3">
    <property type="entry name" value="ASPARTATE AMINOTRANSFERASE-RELATED"/>
    <property type="match status" value="1"/>
</dbReference>
<evidence type="ECO:0000256" key="4">
    <source>
        <dbReference type="ARBA" id="ARBA00022679"/>
    </source>
</evidence>
<dbReference type="InterPro" id="IPR015424">
    <property type="entry name" value="PyrdxlP-dep_Trfase"/>
</dbReference>
<dbReference type="Proteomes" id="UP001652409">
    <property type="component" value="Unassembled WGS sequence"/>
</dbReference>
<evidence type="ECO:0000313" key="8">
    <source>
        <dbReference type="EMBL" id="MCU6765110.1"/>
    </source>
</evidence>
<keyword evidence="9" id="KW-1185">Reference proteome</keyword>
<evidence type="ECO:0000256" key="5">
    <source>
        <dbReference type="ARBA" id="ARBA00022898"/>
    </source>
</evidence>
<evidence type="ECO:0000259" key="7">
    <source>
        <dbReference type="Pfam" id="PF00155"/>
    </source>
</evidence>
<keyword evidence="5" id="KW-0663">Pyridoxal phosphate</keyword>
<proteinExistence type="inferred from homology"/>
<protein>
    <recommendedName>
        <fullName evidence="6">Aminotransferase</fullName>
        <ecNumber evidence="6">2.6.1.-</ecNumber>
    </recommendedName>
</protein>
<evidence type="ECO:0000256" key="3">
    <source>
        <dbReference type="ARBA" id="ARBA00022576"/>
    </source>
</evidence>
<accession>A0ABT2TS87</accession>
<comment type="cofactor">
    <cofactor evidence="1 6">
        <name>pyridoxal 5'-phosphate</name>
        <dbReference type="ChEBI" id="CHEBI:597326"/>
    </cofactor>
</comment>
<keyword evidence="3 6" id="KW-0032">Aminotransferase</keyword>
<evidence type="ECO:0000313" key="9">
    <source>
        <dbReference type="Proteomes" id="UP001652409"/>
    </source>
</evidence>
<dbReference type="InterPro" id="IPR050596">
    <property type="entry name" value="AspAT/PAT-like"/>
</dbReference>
<evidence type="ECO:0000256" key="6">
    <source>
        <dbReference type="RuleBase" id="RU000481"/>
    </source>
</evidence>
<reference evidence="8 9" key="1">
    <citation type="journal article" date="2021" name="ISME Commun">
        <title>Automated analysis of genomic sequences facilitates high-throughput and comprehensive description of bacteria.</title>
        <authorList>
            <person name="Hitch T.C.A."/>
        </authorList>
    </citation>
    <scope>NUCLEOTIDE SEQUENCE [LARGE SCALE GENOMIC DNA]</scope>
    <source>
        <strain evidence="8 9">Sanger_23</strain>
    </source>
</reference>
<feature type="domain" description="Aminotransferase class I/classII large" evidence="7">
    <location>
        <begin position="31"/>
        <end position="378"/>
    </location>
</feature>
<dbReference type="Gene3D" id="3.40.640.10">
    <property type="entry name" value="Type I PLP-dependent aspartate aminotransferase-like (Major domain)"/>
    <property type="match status" value="1"/>
</dbReference>
<dbReference type="PROSITE" id="PS00105">
    <property type="entry name" value="AA_TRANSFER_CLASS_1"/>
    <property type="match status" value="1"/>
</dbReference>
<evidence type="ECO:0000256" key="1">
    <source>
        <dbReference type="ARBA" id="ARBA00001933"/>
    </source>
</evidence>
<dbReference type="RefSeq" id="WP_158421180.1">
    <property type="nucleotide sequence ID" value="NZ_JAOQJL010000010.1"/>
</dbReference>
<organism evidence="8 9">
    <name type="scientific">Blautia ammoniilytica</name>
    <dbReference type="NCBI Taxonomy" id="2981782"/>
    <lineage>
        <taxon>Bacteria</taxon>
        <taxon>Bacillati</taxon>
        <taxon>Bacillota</taxon>
        <taxon>Clostridia</taxon>
        <taxon>Lachnospirales</taxon>
        <taxon>Lachnospiraceae</taxon>
        <taxon>Blautia</taxon>
    </lineage>
</organism>
<dbReference type="PANTHER" id="PTHR46383">
    <property type="entry name" value="ASPARTATE AMINOTRANSFERASE"/>
    <property type="match status" value="1"/>
</dbReference>
<dbReference type="InterPro" id="IPR015421">
    <property type="entry name" value="PyrdxlP-dep_Trfase_major"/>
</dbReference>
<dbReference type="InterPro" id="IPR015422">
    <property type="entry name" value="PyrdxlP-dep_Trfase_small"/>
</dbReference>
<gene>
    <name evidence="8" type="ORF">OCV61_06735</name>
</gene>
<keyword evidence="4 6" id="KW-0808">Transferase</keyword>
<dbReference type="GO" id="GO:0008483">
    <property type="term" value="F:transaminase activity"/>
    <property type="evidence" value="ECO:0007669"/>
    <property type="project" value="UniProtKB-KW"/>
</dbReference>
<dbReference type="Gene3D" id="3.90.1150.10">
    <property type="entry name" value="Aspartate Aminotransferase, domain 1"/>
    <property type="match status" value="1"/>
</dbReference>
<evidence type="ECO:0000256" key="2">
    <source>
        <dbReference type="ARBA" id="ARBA00007441"/>
    </source>
</evidence>
<dbReference type="EC" id="2.6.1.-" evidence="6"/>
<comment type="similarity">
    <text evidence="2 6">Belongs to the class-I pyridoxal-phosphate-dependent aminotransferase family.</text>
</comment>
<name>A0ABT2TS87_9FIRM</name>
<dbReference type="InterPro" id="IPR004839">
    <property type="entry name" value="Aminotransferase_I/II_large"/>
</dbReference>
<comment type="caution">
    <text evidence="8">The sequence shown here is derived from an EMBL/GenBank/DDBJ whole genome shotgun (WGS) entry which is preliminary data.</text>
</comment>
<dbReference type="Pfam" id="PF00155">
    <property type="entry name" value="Aminotran_1_2"/>
    <property type="match status" value="1"/>
</dbReference>
<dbReference type="CDD" id="cd00609">
    <property type="entry name" value="AAT_like"/>
    <property type="match status" value="1"/>
</dbReference>
<dbReference type="SUPFAM" id="SSF53383">
    <property type="entry name" value="PLP-dependent transferases"/>
    <property type="match status" value="1"/>
</dbReference>
<sequence>MNEFLSEKVKALKPSGIRKFFDIVKEIPGAISLGVGEPDFETPYHIREAGIQALQAGKTFYTSNSGLMELRKAVSDFTKRRTGLTYDPASEIMLTVGGSEAIDVALRTIINPGDEVIYIQPSYVSYLPCILLADGVPVPIELKAENRFRLTREELEAAITPKTKALILSFPNNPTGAIMEKEDLEAIVDVIKEHHILVISDEIYSELTYGKEHVSIASLPGMKEYSIVINGFSKGFAMTGWRLGYALGNKEILKQMIKIHQYAIMCAPTVSQYAAIEAMYNGDQDVIYMRESYNQRRRFLYHELQRLGLPCFLPEGAFYMFPDIHEFGMTSEDFALDLLKEEKVAVVPGSAFGDCGEGFIRISYAYSIEELKEALLRIERYLNRKRSQKTESPKQV</sequence>
<dbReference type="InterPro" id="IPR004838">
    <property type="entry name" value="NHTrfase_class1_PyrdxlP-BS"/>
</dbReference>
<dbReference type="EMBL" id="JAOQJL010000010">
    <property type="protein sequence ID" value="MCU6765110.1"/>
    <property type="molecule type" value="Genomic_DNA"/>
</dbReference>